<sequence length="101" mass="10688">MNKIQQHSLQYLATRPLSKESTPGAASAPAQGREGGDRLSLSNQADRLAALSQIAANSPDIDAGRVESLRQAIANGEYTVDPDALASRMLGNARELDIVKS</sequence>
<comment type="function">
    <text evidence="7">Responsible for the coupling of flagellin expression to flagellar assembly by preventing expression of the flagellin genes when a component of the middle class of proteins is defective. It negatively regulates flagellar genes by inhibiting the activity of FliA by directly binding to FliA.</text>
</comment>
<evidence type="ECO:0000256" key="2">
    <source>
        <dbReference type="ARBA" id="ARBA00017823"/>
    </source>
</evidence>
<reference evidence="11 12" key="1">
    <citation type="submission" date="2013-04" db="EMBL/GenBank/DDBJ databases">
        <title>Oceanococcus atlanticus 22II-S10r2 Genome Sequencing.</title>
        <authorList>
            <person name="Lai Q."/>
            <person name="Li G."/>
            <person name="Shao Z."/>
        </authorList>
    </citation>
    <scope>NUCLEOTIDE SEQUENCE [LARGE SCALE GENOMIC DNA]</scope>
    <source>
        <strain evidence="11 12">22II-S10r2</strain>
    </source>
</reference>
<dbReference type="EMBL" id="AQQV01000001">
    <property type="protein sequence ID" value="ORE88686.1"/>
    <property type="molecule type" value="Genomic_DNA"/>
</dbReference>
<evidence type="ECO:0000313" key="11">
    <source>
        <dbReference type="EMBL" id="ORE88686.1"/>
    </source>
</evidence>
<dbReference type="NCBIfam" id="TIGR03824">
    <property type="entry name" value="FlgM_jcvi"/>
    <property type="match status" value="1"/>
</dbReference>
<dbReference type="RefSeq" id="WP_083559311.1">
    <property type="nucleotide sequence ID" value="NZ_AQQV01000001.1"/>
</dbReference>
<evidence type="ECO:0000259" key="10">
    <source>
        <dbReference type="Pfam" id="PF04316"/>
    </source>
</evidence>
<comment type="caution">
    <text evidence="11">The sequence shown here is derived from an EMBL/GenBank/DDBJ whole genome shotgun (WGS) entry which is preliminary data.</text>
</comment>
<gene>
    <name evidence="11" type="ORF">ATO7_02385</name>
</gene>
<evidence type="ECO:0000256" key="3">
    <source>
        <dbReference type="ARBA" id="ARBA00022491"/>
    </source>
</evidence>
<organism evidence="11 12">
    <name type="scientific">Oceanococcus atlanticus</name>
    <dbReference type="NCBI Taxonomy" id="1317117"/>
    <lineage>
        <taxon>Bacteria</taxon>
        <taxon>Pseudomonadati</taxon>
        <taxon>Pseudomonadota</taxon>
        <taxon>Gammaproteobacteria</taxon>
        <taxon>Chromatiales</taxon>
        <taxon>Oceanococcaceae</taxon>
        <taxon>Oceanococcus</taxon>
    </lineage>
</organism>
<dbReference type="Pfam" id="PF04316">
    <property type="entry name" value="FlgM"/>
    <property type="match status" value="1"/>
</dbReference>
<dbReference type="InterPro" id="IPR031316">
    <property type="entry name" value="FlgM_C"/>
</dbReference>
<dbReference type="InterPro" id="IPR035890">
    <property type="entry name" value="Anti-sigma-28_factor_FlgM_sf"/>
</dbReference>
<protein>
    <recommendedName>
        <fullName evidence="2">Negative regulator of flagellin synthesis</fullName>
    </recommendedName>
    <alternativeName>
        <fullName evidence="8">Anti-sigma-28 factor</fullName>
    </alternativeName>
</protein>
<keyword evidence="4" id="KW-1005">Bacterial flagellum biogenesis</keyword>
<dbReference type="Proteomes" id="UP000192342">
    <property type="component" value="Unassembled WGS sequence"/>
</dbReference>
<comment type="similarity">
    <text evidence="1">Belongs to the FlgM family.</text>
</comment>
<evidence type="ECO:0000256" key="7">
    <source>
        <dbReference type="ARBA" id="ARBA00024739"/>
    </source>
</evidence>
<dbReference type="GO" id="GO:0044781">
    <property type="term" value="P:bacterial-type flagellum organization"/>
    <property type="evidence" value="ECO:0007669"/>
    <property type="project" value="UniProtKB-KW"/>
</dbReference>
<dbReference type="GO" id="GO:0045892">
    <property type="term" value="P:negative regulation of DNA-templated transcription"/>
    <property type="evidence" value="ECO:0007669"/>
    <property type="project" value="InterPro"/>
</dbReference>
<evidence type="ECO:0000256" key="5">
    <source>
        <dbReference type="ARBA" id="ARBA00023015"/>
    </source>
</evidence>
<dbReference type="SUPFAM" id="SSF101498">
    <property type="entry name" value="Anti-sigma factor FlgM"/>
    <property type="match status" value="1"/>
</dbReference>
<name>A0A1Y1SG99_9GAMM</name>
<keyword evidence="6" id="KW-0804">Transcription</keyword>
<feature type="region of interest" description="Disordered" evidence="9">
    <location>
        <begin position="1"/>
        <end position="43"/>
    </location>
</feature>
<feature type="domain" description="Anti-sigma-28 factor FlgM C-terminal" evidence="10">
    <location>
        <begin position="37"/>
        <end position="90"/>
    </location>
</feature>
<evidence type="ECO:0000256" key="1">
    <source>
        <dbReference type="ARBA" id="ARBA00005322"/>
    </source>
</evidence>
<dbReference type="InterPro" id="IPR007412">
    <property type="entry name" value="FlgM"/>
</dbReference>
<keyword evidence="5" id="KW-0805">Transcription regulation</keyword>
<keyword evidence="12" id="KW-1185">Reference proteome</keyword>
<dbReference type="AlphaFoldDB" id="A0A1Y1SG99"/>
<proteinExistence type="inferred from homology"/>
<evidence type="ECO:0000256" key="9">
    <source>
        <dbReference type="SAM" id="MobiDB-lite"/>
    </source>
</evidence>
<evidence type="ECO:0000256" key="4">
    <source>
        <dbReference type="ARBA" id="ARBA00022795"/>
    </source>
</evidence>
<dbReference type="OrthoDB" id="5738369at2"/>
<evidence type="ECO:0000256" key="6">
    <source>
        <dbReference type="ARBA" id="ARBA00023163"/>
    </source>
</evidence>
<evidence type="ECO:0000256" key="8">
    <source>
        <dbReference type="ARBA" id="ARBA00030117"/>
    </source>
</evidence>
<evidence type="ECO:0000313" key="12">
    <source>
        <dbReference type="Proteomes" id="UP000192342"/>
    </source>
</evidence>
<accession>A0A1Y1SG99</accession>
<dbReference type="STRING" id="1317117.ATO7_02385"/>
<keyword evidence="3" id="KW-0678">Repressor</keyword>
<feature type="compositionally biased region" description="Polar residues" evidence="9">
    <location>
        <begin position="1"/>
        <end position="11"/>
    </location>
</feature>